<dbReference type="InterPro" id="IPR002035">
    <property type="entry name" value="VWF_A"/>
</dbReference>
<feature type="domain" description="VWFA" evidence="1">
    <location>
        <begin position="1"/>
        <end position="104"/>
    </location>
</feature>
<dbReference type="Pfam" id="PF00092">
    <property type="entry name" value="VWA"/>
    <property type="match status" value="1"/>
</dbReference>
<dbReference type="PROSITE" id="PS50234">
    <property type="entry name" value="VWFA"/>
    <property type="match status" value="1"/>
</dbReference>
<evidence type="ECO:0000313" key="3">
    <source>
        <dbReference type="Proteomes" id="UP000076420"/>
    </source>
</evidence>
<reference evidence="2" key="1">
    <citation type="submission" date="2020-05" db="UniProtKB">
        <authorList>
            <consortium name="EnsemblMetazoa"/>
        </authorList>
    </citation>
    <scope>IDENTIFICATION</scope>
    <source>
        <strain evidence="2">BB02</strain>
    </source>
</reference>
<dbReference type="AlphaFoldDB" id="A0A2C9M8W5"/>
<dbReference type="InterPro" id="IPR036465">
    <property type="entry name" value="vWFA_dom_sf"/>
</dbReference>
<dbReference type="Gene3D" id="3.40.50.410">
    <property type="entry name" value="von Willebrand factor, type A domain"/>
    <property type="match status" value="1"/>
</dbReference>
<dbReference type="Proteomes" id="UP000076420">
    <property type="component" value="Unassembled WGS sequence"/>
</dbReference>
<dbReference type="EnsemblMetazoa" id="BGLB039789-RA">
    <property type="protein sequence ID" value="BGLB039789-PA"/>
    <property type="gene ID" value="BGLB039789"/>
</dbReference>
<dbReference type="InterPro" id="IPR050525">
    <property type="entry name" value="ECM_Assembly_Org"/>
</dbReference>
<dbReference type="PANTHER" id="PTHR24020">
    <property type="entry name" value="COLLAGEN ALPHA"/>
    <property type="match status" value="1"/>
</dbReference>
<gene>
    <name evidence="2" type="primary">106067425</name>
</gene>
<protein>
    <recommendedName>
        <fullName evidence="1">VWFA domain-containing protein</fullName>
    </recommendedName>
</protein>
<accession>A0A2C9M8W5</accession>
<dbReference type="VEuPathDB" id="VectorBase:BGLB039789"/>
<dbReference type="VEuPathDB" id="VectorBase:BGLAX_031087"/>
<organism evidence="2 3">
    <name type="scientific">Biomphalaria glabrata</name>
    <name type="common">Bloodfluke planorb</name>
    <name type="synonym">Freshwater snail</name>
    <dbReference type="NCBI Taxonomy" id="6526"/>
    <lineage>
        <taxon>Eukaryota</taxon>
        <taxon>Metazoa</taxon>
        <taxon>Spiralia</taxon>
        <taxon>Lophotrochozoa</taxon>
        <taxon>Mollusca</taxon>
        <taxon>Gastropoda</taxon>
        <taxon>Heterobranchia</taxon>
        <taxon>Euthyneura</taxon>
        <taxon>Panpulmonata</taxon>
        <taxon>Hygrophila</taxon>
        <taxon>Lymnaeoidea</taxon>
        <taxon>Planorbidae</taxon>
        <taxon>Biomphalaria</taxon>
    </lineage>
</organism>
<name>A0A2C9M8W5_BIOGL</name>
<evidence type="ECO:0000259" key="1">
    <source>
        <dbReference type="PROSITE" id="PS50234"/>
    </source>
</evidence>
<evidence type="ECO:0000313" key="2">
    <source>
        <dbReference type="EnsemblMetazoa" id="BGLB039789-PA"/>
    </source>
</evidence>
<proteinExistence type="predicted"/>
<sequence length="109" mass="12220">VKNLVYPDETTSTHLGINKAAEILTANRRDADMMIILITDGQSNNRDQTIYEATVAKSKFINIWTIGVSKAVDQSELESIASNGRNQTYLLADYQEFSEKLKLVTYEAC</sequence>
<dbReference type="KEGG" id="bgt:106067425"/>
<dbReference type="SUPFAM" id="SSF53300">
    <property type="entry name" value="vWA-like"/>
    <property type="match status" value="1"/>
</dbReference>
<dbReference type="PANTHER" id="PTHR24020:SF20">
    <property type="entry name" value="PH DOMAIN-CONTAINING PROTEIN"/>
    <property type="match status" value="1"/>
</dbReference>